<protein>
    <submittedName>
        <fullName evidence="2">Flavin-dependent dehydrogenase</fullName>
    </submittedName>
</protein>
<evidence type="ECO:0000313" key="2">
    <source>
        <dbReference type="EMBL" id="WNZ22591.1"/>
    </source>
</evidence>
<dbReference type="SUPFAM" id="SSF51905">
    <property type="entry name" value="FAD/NAD(P)-binding domain"/>
    <property type="match status" value="1"/>
</dbReference>
<feature type="compositionally biased region" description="Polar residues" evidence="1">
    <location>
        <begin position="191"/>
        <end position="204"/>
    </location>
</feature>
<dbReference type="Gene3D" id="3.50.50.60">
    <property type="entry name" value="FAD/NAD(P)-binding domain"/>
    <property type="match status" value="1"/>
</dbReference>
<dbReference type="EMBL" id="CP053586">
    <property type="protein sequence ID" value="WNZ22591.1"/>
    <property type="molecule type" value="Genomic_DNA"/>
</dbReference>
<dbReference type="PANTHER" id="PTHR32098">
    <property type="entry name" value="LYCOPENE BETA/EPSILON CYCLASE PROTEIN"/>
    <property type="match status" value="1"/>
</dbReference>
<evidence type="ECO:0000256" key="1">
    <source>
        <dbReference type="SAM" id="MobiDB-lite"/>
    </source>
</evidence>
<dbReference type="InterPro" id="IPR036188">
    <property type="entry name" value="FAD/NAD-bd_sf"/>
</dbReference>
<reference evidence="2" key="1">
    <citation type="submission" date="2020-05" db="EMBL/GenBank/DDBJ databases">
        <authorList>
            <person name="Zhu T."/>
            <person name="Keshari N."/>
            <person name="Lu X."/>
        </authorList>
    </citation>
    <scope>NUCLEOTIDE SEQUENCE</scope>
    <source>
        <strain evidence="2">NK1-12</strain>
    </source>
</reference>
<dbReference type="AlphaFoldDB" id="A0AA97AHB0"/>
<name>A0AA97AHB0_9CYAN</name>
<feature type="region of interest" description="Disordered" evidence="1">
    <location>
        <begin position="184"/>
        <end position="204"/>
    </location>
</feature>
<gene>
    <name evidence="2" type="ORF">HJG54_06775</name>
</gene>
<dbReference type="PANTHER" id="PTHR32098:SF5">
    <property type="entry name" value="LYCOPENE BETA_EPSILON CYCLASE PROTEIN"/>
    <property type="match status" value="1"/>
</dbReference>
<dbReference type="RefSeq" id="WP_316434084.1">
    <property type="nucleotide sequence ID" value="NZ_CP053586.1"/>
</dbReference>
<proteinExistence type="predicted"/>
<accession>A0AA97AHB0</accession>
<sequence length="723" mass="81266">MKELLYIEIPTPDTAAVQAWLQQQFVPPISTNLAAKYSTPDGFKLVFLPISSNSGTPDNNAVPPELVVFTWSVQRTTYLKAFRWADRPLPQEAEILQQLTQDLRQQFPQRYPEPPAIDLSQSSIFAALAPYYPKTVHYFSKMSDGEAHLTRAYWWEQRWREGVCNPQQPKQVVFRQKEQGFDVSALPPWGQKNQPNGSKGTGESSQPLGPFDLIYIGGALGVIHAAVMARLGYRVLLMERLPFGRMNREWNISRAEFQGLIDLGLFTPAEFESLIACEYKDGFHKFFDANNPPQAKAPILHTPTVLNVAIDAEKLLKLCGEKLRAAGGEIWDETEFVRAEVGEAQVTVLANYLPTQTAKSVQGRLLVDAMGTASPIAWQLNGGRAFDSVCPTVGAVIDGGFAAGVWDSDYGDVLNSHGDISRGRQLIWELFPGRGNELTFYLFHYHQVHPQNPGSLLEMYEDFFTILPEYRRCDPEHLVWKKPTFGYIPGHFSIKGNDRQVAFDRLVAIGDAASLQSPLVFTGFGSLVRNLPRLTDLLDTALRHDLLKAEHLNQIRAFQSNIAVTWLFSKGMMVPTGKFLPPERVNAMLNTFFGILASEPPEVADQFVKDRAGWVPFNRMALKAAWRNPALLLWIWELAGPKDLLRWLGSYVNFTLTALVSWLLSWLPGFARSIQPWLEPRYPALWLWLLAQSYAVTYGVGKPRPDLMPKLGKSPSIKTPIPS</sequence>
<organism evidence="2">
    <name type="scientific">Leptolyngbya sp. NK1-12</name>
    <dbReference type="NCBI Taxonomy" id="2547451"/>
    <lineage>
        <taxon>Bacteria</taxon>
        <taxon>Bacillati</taxon>
        <taxon>Cyanobacteriota</taxon>
        <taxon>Cyanophyceae</taxon>
        <taxon>Leptolyngbyales</taxon>
        <taxon>Leptolyngbyaceae</taxon>
        <taxon>Leptolyngbya group</taxon>
        <taxon>Leptolyngbya</taxon>
    </lineage>
</organism>